<dbReference type="EMBL" id="JASPKZ010002722">
    <property type="protein sequence ID" value="KAJ9594736.1"/>
    <property type="molecule type" value="Genomic_DNA"/>
</dbReference>
<evidence type="ECO:0000256" key="1">
    <source>
        <dbReference type="ARBA" id="ARBA00004123"/>
    </source>
</evidence>
<keyword evidence="4" id="KW-0539">Nucleus</keyword>
<feature type="region of interest" description="Disordered" evidence="5">
    <location>
        <begin position="128"/>
        <end position="164"/>
    </location>
</feature>
<feature type="compositionally biased region" description="Polar residues" evidence="5">
    <location>
        <begin position="481"/>
        <end position="490"/>
    </location>
</feature>
<dbReference type="GO" id="GO:0006281">
    <property type="term" value="P:DNA repair"/>
    <property type="evidence" value="ECO:0007669"/>
    <property type="project" value="UniProtKB-KW"/>
</dbReference>
<evidence type="ECO:0000256" key="5">
    <source>
        <dbReference type="SAM" id="MobiDB-lite"/>
    </source>
</evidence>
<dbReference type="PANTHER" id="PTHR15272">
    <property type="entry name" value="CHROMATIN ASSEMBLY FACTOR 1 SUBUNIT A CAF-1 SUBUNIT A"/>
    <property type="match status" value="1"/>
</dbReference>
<keyword evidence="3" id="KW-0234">DNA repair</keyword>
<gene>
    <name evidence="7" type="ORF">L9F63_013946</name>
</gene>
<dbReference type="Proteomes" id="UP001233999">
    <property type="component" value="Unassembled WGS sequence"/>
</dbReference>
<dbReference type="GO" id="GO:0006334">
    <property type="term" value="P:nucleosome assembly"/>
    <property type="evidence" value="ECO:0007669"/>
    <property type="project" value="TreeGrafter"/>
</dbReference>
<name>A0AAD8A9T3_DIPPU</name>
<feature type="region of interest" description="Disordered" evidence="5">
    <location>
        <begin position="481"/>
        <end position="517"/>
    </location>
</feature>
<dbReference type="PANTHER" id="PTHR15272:SF0">
    <property type="entry name" value="CHROMATIN ASSEMBLY FACTOR 1 SUBUNIT A"/>
    <property type="match status" value="1"/>
</dbReference>
<reference evidence="7" key="2">
    <citation type="submission" date="2023-05" db="EMBL/GenBank/DDBJ databases">
        <authorList>
            <person name="Fouks B."/>
        </authorList>
    </citation>
    <scope>NUCLEOTIDE SEQUENCE</scope>
    <source>
        <strain evidence="7">Stay&amp;Tobe</strain>
        <tissue evidence="7">Testes</tissue>
    </source>
</reference>
<feature type="domain" description="Chromatin assembly factor 1 subunit A dimerization" evidence="6">
    <location>
        <begin position="96"/>
        <end position="165"/>
    </location>
</feature>
<dbReference type="GO" id="GO:0033186">
    <property type="term" value="C:CAF-1 complex"/>
    <property type="evidence" value="ECO:0007669"/>
    <property type="project" value="TreeGrafter"/>
</dbReference>
<sequence length="517" mass="59235">MPFEVKADMRLAPNSRNCLSSELKHFLDEELVTQSNKKLYLYQLRRKEITPRCAASTWTFSDFRDDDVVILGDEMNLTTNSVIETYPTAGQLPKPKLLQFWENRRPPYWGTWRKKSCKITPVKPFNKDEKEERYEVDSDDEWEEEEPGESLHGSEDEKESEDEYEVDNEFFVPHGYLSEEEHEEEENEVQSPERMKAKLKLLELEFEEEMKQKTDRLKPRLIGCRWKDDAPDPVSSNASPESNLSTPSTPAAKRKTFPTEGIPALIRLIHGNINRREFLVKEFIAYWNKQQKLQEKNVVEESVEGTPSSSPGVIVKRSVSNKIKELATWVACPEEGPMLGRLCWYVPHETREAYGFTDLSSSNSTWVYTIKPKRRESNIQSTTCSPAPSGESTPKQLITKFTKPMTDEERKKQLIGNEVKSGNNSSHSQKITKKLVFNSVHKANHNLNNSGEKRKKVSILLSGPRGQELPKSTTLMKFIKPQNSAVTKETSVPKADNNESKNDVKLTSADDDCIVLE</sequence>
<evidence type="ECO:0000256" key="3">
    <source>
        <dbReference type="ARBA" id="ARBA00023204"/>
    </source>
</evidence>
<reference evidence="7" key="1">
    <citation type="journal article" date="2023" name="IScience">
        <title>Live-bearing cockroach genome reveals convergent evolutionary mechanisms linked to viviparity in insects and beyond.</title>
        <authorList>
            <person name="Fouks B."/>
            <person name="Harrison M.C."/>
            <person name="Mikhailova A.A."/>
            <person name="Marchal E."/>
            <person name="English S."/>
            <person name="Carruthers M."/>
            <person name="Jennings E.C."/>
            <person name="Chiamaka E.L."/>
            <person name="Frigard R.A."/>
            <person name="Pippel M."/>
            <person name="Attardo G.M."/>
            <person name="Benoit J.B."/>
            <person name="Bornberg-Bauer E."/>
            <person name="Tobe S.S."/>
        </authorList>
    </citation>
    <scope>NUCLEOTIDE SEQUENCE</scope>
    <source>
        <strain evidence="7">Stay&amp;Tobe</strain>
    </source>
</reference>
<dbReference type="Pfam" id="PF12253">
    <property type="entry name" value="CAF1A_dimeriz"/>
    <property type="match status" value="1"/>
</dbReference>
<evidence type="ECO:0000256" key="4">
    <source>
        <dbReference type="ARBA" id="ARBA00023242"/>
    </source>
</evidence>
<evidence type="ECO:0000259" key="6">
    <source>
        <dbReference type="Pfam" id="PF12253"/>
    </source>
</evidence>
<keyword evidence="8" id="KW-1185">Reference proteome</keyword>
<dbReference type="GO" id="GO:0005634">
    <property type="term" value="C:nucleus"/>
    <property type="evidence" value="ECO:0007669"/>
    <property type="project" value="UniProtKB-SubCell"/>
</dbReference>
<evidence type="ECO:0000256" key="2">
    <source>
        <dbReference type="ARBA" id="ARBA00022763"/>
    </source>
</evidence>
<accession>A0AAD8A9T3</accession>
<feature type="compositionally biased region" description="Acidic residues" evidence="5">
    <location>
        <begin position="137"/>
        <end position="148"/>
    </location>
</feature>
<proteinExistence type="predicted"/>
<keyword evidence="2" id="KW-0227">DNA damage</keyword>
<protein>
    <recommendedName>
        <fullName evidence="6">Chromatin assembly factor 1 subunit A dimerization domain-containing protein</fullName>
    </recommendedName>
</protein>
<organism evidence="7 8">
    <name type="scientific">Diploptera punctata</name>
    <name type="common">Pacific beetle cockroach</name>
    <dbReference type="NCBI Taxonomy" id="6984"/>
    <lineage>
        <taxon>Eukaryota</taxon>
        <taxon>Metazoa</taxon>
        <taxon>Ecdysozoa</taxon>
        <taxon>Arthropoda</taxon>
        <taxon>Hexapoda</taxon>
        <taxon>Insecta</taxon>
        <taxon>Pterygota</taxon>
        <taxon>Neoptera</taxon>
        <taxon>Polyneoptera</taxon>
        <taxon>Dictyoptera</taxon>
        <taxon>Blattodea</taxon>
        <taxon>Blaberoidea</taxon>
        <taxon>Blaberidae</taxon>
        <taxon>Diplopterinae</taxon>
        <taxon>Diploptera</taxon>
    </lineage>
</organism>
<evidence type="ECO:0000313" key="8">
    <source>
        <dbReference type="Proteomes" id="UP001233999"/>
    </source>
</evidence>
<feature type="region of interest" description="Disordered" evidence="5">
    <location>
        <begin position="228"/>
        <end position="255"/>
    </location>
</feature>
<feature type="compositionally biased region" description="Polar residues" evidence="5">
    <location>
        <begin position="234"/>
        <end position="249"/>
    </location>
</feature>
<comment type="caution">
    <text evidence="7">The sequence shown here is derived from an EMBL/GenBank/DDBJ whole genome shotgun (WGS) entry which is preliminary data.</text>
</comment>
<evidence type="ECO:0000313" key="7">
    <source>
        <dbReference type="EMBL" id="KAJ9594736.1"/>
    </source>
</evidence>
<comment type="subcellular location">
    <subcellularLocation>
        <location evidence="1">Nucleus</location>
    </subcellularLocation>
</comment>
<dbReference type="AlphaFoldDB" id="A0AAD8A9T3"/>
<dbReference type="InterPro" id="IPR022043">
    <property type="entry name" value="CAF1A_DD"/>
</dbReference>